<evidence type="ECO:0000256" key="1">
    <source>
        <dbReference type="RuleBase" id="RU367033"/>
    </source>
</evidence>
<organism evidence="4 5">
    <name type="scientific">Ladona fulva</name>
    <name type="common">Scarce chaser dragonfly</name>
    <name type="synonym">Libellula fulva</name>
    <dbReference type="NCBI Taxonomy" id="123851"/>
    <lineage>
        <taxon>Eukaryota</taxon>
        <taxon>Metazoa</taxon>
        <taxon>Ecdysozoa</taxon>
        <taxon>Arthropoda</taxon>
        <taxon>Hexapoda</taxon>
        <taxon>Insecta</taxon>
        <taxon>Pterygota</taxon>
        <taxon>Palaeoptera</taxon>
        <taxon>Odonata</taxon>
        <taxon>Epiprocta</taxon>
        <taxon>Anisoptera</taxon>
        <taxon>Libelluloidea</taxon>
        <taxon>Libellulidae</taxon>
        <taxon>Ladona</taxon>
    </lineage>
</organism>
<comment type="similarity">
    <text evidence="1">Belongs to the unc-5 family.</text>
</comment>
<comment type="function">
    <text evidence="1">Receptor for netrin required for axon guidance. Mediates axon repulsion of neuronal growth cones in the developing nervous system upon ligand binding.</text>
</comment>
<feature type="region of interest" description="Disordered" evidence="2">
    <location>
        <begin position="1"/>
        <end position="205"/>
    </location>
</feature>
<evidence type="ECO:0000259" key="3">
    <source>
        <dbReference type="PROSITE" id="PS51145"/>
    </source>
</evidence>
<gene>
    <name evidence="4" type="ORF">J437_LFUL007564</name>
</gene>
<dbReference type="AlphaFoldDB" id="A0A8K0NYE0"/>
<dbReference type="PROSITE" id="PS51145">
    <property type="entry name" value="ZU5"/>
    <property type="match status" value="1"/>
</dbReference>
<keyword evidence="1" id="KW-0675">Receptor</keyword>
<dbReference type="SMART" id="SM00218">
    <property type="entry name" value="ZU5"/>
    <property type="match status" value="1"/>
</dbReference>
<proteinExistence type="inferred from homology"/>
<dbReference type="GO" id="GO:0005042">
    <property type="term" value="F:netrin receptor activity"/>
    <property type="evidence" value="ECO:0007669"/>
    <property type="project" value="UniProtKB-UniRule"/>
</dbReference>
<dbReference type="PANTHER" id="PTHR12582:SF47">
    <property type="entry name" value="NETRIN RECEPTOR UNC-5"/>
    <property type="match status" value="1"/>
</dbReference>
<dbReference type="PANTHER" id="PTHR12582">
    <property type="entry name" value="NETRIN RECEPTOR UNC5"/>
    <property type="match status" value="1"/>
</dbReference>
<accession>A0A8K0NYE0</accession>
<evidence type="ECO:0000313" key="5">
    <source>
        <dbReference type="Proteomes" id="UP000792457"/>
    </source>
</evidence>
<keyword evidence="1" id="KW-0217">Developmental protein</keyword>
<keyword evidence="1" id="KW-0393">Immunoglobulin domain</keyword>
<feature type="compositionally biased region" description="Polar residues" evidence="2">
    <location>
        <begin position="24"/>
        <end position="40"/>
    </location>
</feature>
<feature type="compositionally biased region" description="Low complexity" evidence="2">
    <location>
        <begin position="162"/>
        <end position="178"/>
    </location>
</feature>
<feature type="compositionally biased region" description="Polar residues" evidence="2">
    <location>
        <begin position="1"/>
        <end position="12"/>
    </location>
</feature>
<feature type="region of interest" description="Disordered" evidence="2">
    <location>
        <begin position="254"/>
        <end position="308"/>
    </location>
</feature>
<dbReference type="Proteomes" id="UP000792457">
    <property type="component" value="Unassembled WGS sequence"/>
</dbReference>
<dbReference type="GO" id="GO:0005886">
    <property type="term" value="C:plasma membrane"/>
    <property type="evidence" value="ECO:0007669"/>
    <property type="project" value="UniProtKB-SubCell"/>
</dbReference>
<reference evidence="4" key="2">
    <citation type="submission" date="2017-10" db="EMBL/GenBank/DDBJ databases">
        <title>Ladona fulva Genome sequencing and assembly.</title>
        <authorList>
            <person name="Murali S."/>
            <person name="Richards S."/>
            <person name="Bandaranaike D."/>
            <person name="Bellair M."/>
            <person name="Blankenburg K."/>
            <person name="Chao H."/>
            <person name="Dinh H."/>
            <person name="Doddapaneni H."/>
            <person name="Dugan-Rocha S."/>
            <person name="Elkadiri S."/>
            <person name="Gnanaolivu R."/>
            <person name="Hernandez B."/>
            <person name="Skinner E."/>
            <person name="Javaid M."/>
            <person name="Lee S."/>
            <person name="Li M."/>
            <person name="Ming W."/>
            <person name="Munidasa M."/>
            <person name="Muniz J."/>
            <person name="Nguyen L."/>
            <person name="Hughes D."/>
            <person name="Osuji N."/>
            <person name="Pu L.-L."/>
            <person name="Puazo M."/>
            <person name="Qu C."/>
            <person name="Quiroz J."/>
            <person name="Raj R."/>
            <person name="Weissenberger G."/>
            <person name="Xin Y."/>
            <person name="Zou X."/>
            <person name="Han Y."/>
            <person name="Worley K."/>
            <person name="Muzny D."/>
            <person name="Gibbs R."/>
        </authorList>
    </citation>
    <scope>NUCLEOTIDE SEQUENCE</scope>
    <source>
        <strain evidence="4">Sampled in the wild</strain>
    </source>
</reference>
<feature type="compositionally biased region" description="Polar residues" evidence="2">
    <location>
        <begin position="148"/>
        <end position="160"/>
    </location>
</feature>
<dbReference type="InterPro" id="IPR037936">
    <property type="entry name" value="UNC5A-D"/>
</dbReference>
<name>A0A8K0NYE0_LADFU</name>
<dbReference type="InterPro" id="IPR000906">
    <property type="entry name" value="ZU5_dom"/>
</dbReference>
<comment type="caution">
    <text evidence="4">The sequence shown here is derived from an EMBL/GenBank/DDBJ whole genome shotgun (WGS) entry which is preliminary data.</text>
</comment>
<dbReference type="Pfam" id="PF00791">
    <property type="entry name" value="ZU5"/>
    <property type="match status" value="1"/>
</dbReference>
<sequence>MTSRLSYASSPESDLDLCPEPTASALTPNQQQVSHSSGNPSGVGLHGCGPIRSSALKKSNSDPSIATHEEDEDAVRGLSGDVVSRELEARGDNDTVDDGDAPGYNAPPPYSPFKLGQGYDHITSGGVDSGGKRRLSHGGDGKYGFPPSSISHHQLNQQRHCSPLLTHSPPHSPSGAPSRNPNVPDLPPRVDRTNKPGRSPSTLRSATERLFGAGSNGRGAGVGASASQSGGLEGIGYGHQHQNDGNYMNAQRGVAAGSSLERPTNKGGHESMSSSYDSFNRLGPNAHDDLKSGNGTTASNTGMSSLGSMQRLHDPYRFTRSTAQPIREAQPSSPTASGALLDYSGKYSRDHRGKPGSSASAAPPVNNIPYKPIPPPKPKNYRPPQHVQQQDGAFWNNGGSHLPHPPPPAPPSHSRSYSAHIPNGGNGSEDMELGVSTGGSLERNHMPTNADPGYPQQPPYGGAAVGHIHMQQQRSSPMAKPPRGQFYYNVPPPHPPALGSHRHHHHHHSNGGGAVVPDGAHGRELSGLDLTNREQRGSAFELYKKPNDPRLHFVEHGVMRGQFYYNVPPPHPPALGSHRHHHHHHSNGGGAVVPDGAHGRELSGLDLTNREQRGSAFELYKKPNDPRLHFVEHGVMRSEGMGTGASNGVQLEDSKGGGKQIVGGNPSLEVLNGDGVGLDVVEAAEGVFGSEGGRLDCRQGLGVSLVIPPGALPEGSSQKVYLRVTHGGGGEGRKGGVSLPPLDADKGEAILSPLVFCGPQGLQFKKPVELILPHSPKCVLGLKSASIAPDSASLLHLSVRAGQTKCGQPVEWENVDIGETFLPVIEADVSSAGGGKVSIFVDHF</sequence>
<dbReference type="EMBL" id="KZ308407">
    <property type="protein sequence ID" value="KAG8229010.1"/>
    <property type="molecule type" value="Genomic_DNA"/>
</dbReference>
<feature type="compositionally biased region" description="Basic residues" evidence="2">
    <location>
        <begin position="500"/>
        <end position="509"/>
    </location>
</feature>
<protein>
    <recommendedName>
        <fullName evidence="1">Netrin receptor UNC5</fullName>
    </recommendedName>
</protein>
<feature type="compositionally biased region" description="Basic and acidic residues" evidence="2">
    <location>
        <begin position="83"/>
        <end position="93"/>
    </location>
</feature>
<feature type="region of interest" description="Disordered" evidence="2">
    <location>
        <begin position="323"/>
        <end position="432"/>
    </location>
</feature>
<dbReference type="Gene3D" id="2.60.220.30">
    <property type="match status" value="1"/>
</dbReference>
<keyword evidence="5" id="KW-1185">Reference proteome</keyword>
<feature type="compositionally biased region" description="Polar residues" evidence="2">
    <location>
        <begin position="293"/>
        <end position="308"/>
    </location>
</feature>
<dbReference type="OrthoDB" id="418634at2759"/>
<reference evidence="4" key="1">
    <citation type="submission" date="2013-04" db="EMBL/GenBank/DDBJ databases">
        <authorList>
            <person name="Qu J."/>
            <person name="Murali S.C."/>
            <person name="Bandaranaike D."/>
            <person name="Bellair M."/>
            <person name="Blankenburg K."/>
            <person name="Chao H."/>
            <person name="Dinh H."/>
            <person name="Doddapaneni H."/>
            <person name="Downs B."/>
            <person name="Dugan-Rocha S."/>
            <person name="Elkadiri S."/>
            <person name="Gnanaolivu R.D."/>
            <person name="Hernandez B."/>
            <person name="Javaid M."/>
            <person name="Jayaseelan J.C."/>
            <person name="Lee S."/>
            <person name="Li M."/>
            <person name="Ming W."/>
            <person name="Munidasa M."/>
            <person name="Muniz J."/>
            <person name="Nguyen L."/>
            <person name="Ongeri F."/>
            <person name="Osuji N."/>
            <person name="Pu L.-L."/>
            <person name="Puazo M."/>
            <person name="Qu C."/>
            <person name="Quiroz J."/>
            <person name="Raj R."/>
            <person name="Weissenberger G."/>
            <person name="Xin Y."/>
            <person name="Zou X."/>
            <person name="Han Y."/>
            <person name="Richards S."/>
            <person name="Worley K."/>
            <person name="Muzny D."/>
            <person name="Gibbs R."/>
        </authorList>
    </citation>
    <scope>NUCLEOTIDE SEQUENCE</scope>
    <source>
        <strain evidence="4">Sampled in the wild</strain>
    </source>
</reference>
<evidence type="ECO:0000313" key="4">
    <source>
        <dbReference type="EMBL" id="KAG8229010.1"/>
    </source>
</evidence>
<feature type="region of interest" description="Disordered" evidence="2">
    <location>
        <begin position="492"/>
        <end position="525"/>
    </location>
</feature>
<feature type="compositionally biased region" description="Polar residues" evidence="2">
    <location>
        <begin position="323"/>
        <end position="336"/>
    </location>
</feature>
<comment type="subcellular location">
    <subcellularLocation>
        <location evidence="1">Cell membrane</location>
        <topology evidence="1">Single-pass type I membrane protein</topology>
    </subcellularLocation>
</comment>
<feature type="domain" description="ZU5" evidence="3">
    <location>
        <begin position="682"/>
        <end position="801"/>
    </location>
</feature>
<evidence type="ECO:0000256" key="2">
    <source>
        <dbReference type="SAM" id="MobiDB-lite"/>
    </source>
</evidence>